<feature type="domain" description="Peptidase C39-like" evidence="1">
    <location>
        <begin position="65"/>
        <end position="196"/>
    </location>
</feature>
<evidence type="ECO:0000313" key="2">
    <source>
        <dbReference type="EMBL" id="BCX29463.1"/>
    </source>
</evidence>
<accession>A0ABM7QRD7</accession>
<dbReference type="InterPro" id="IPR039564">
    <property type="entry name" value="Peptidase_C39-like"/>
</dbReference>
<keyword evidence="3" id="KW-1185">Reference proteome</keyword>
<dbReference type="PANTHER" id="PTHR37806">
    <property type="entry name" value="LMO0724 PROTEIN"/>
    <property type="match status" value="1"/>
</dbReference>
<protein>
    <recommendedName>
        <fullName evidence="1">Peptidase C39-like domain-containing protein</fullName>
    </recommendedName>
</protein>
<dbReference type="PIRSF" id="PIRSF032442">
    <property type="entry name" value="UCP032442"/>
    <property type="match status" value="1"/>
</dbReference>
<organism evidence="2 3">
    <name type="scientific">Latilactobacillus curvatus</name>
    <name type="common">Lactobacillus curvatus</name>
    <dbReference type="NCBI Taxonomy" id="28038"/>
    <lineage>
        <taxon>Bacteria</taxon>
        <taxon>Bacillati</taxon>
        <taxon>Bacillota</taxon>
        <taxon>Bacilli</taxon>
        <taxon>Lactobacillales</taxon>
        <taxon>Lactobacillaceae</taxon>
        <taxon>Latilactobacillus</taxon>
    </lineage>
</organism>
<evidence type="ECO:0000313" key="3">
    <source>
        <dbReference type="Proteomes" id="UP000825100"/>
    </source>
</evidence>
<dbReference type="InterPro" id="IPR016997">
    <property type="entry name" value="UCP032442"/>
</dbReference>
<dbReference type="RefSeq" id="WP_221276534.1">
    <property type="nucleotide sequence ID" value="NZ_AP024685.1"/>
</dbReference>
<gene>
    <name evidence="2" type="ORF">LTWDN19_00300</name>
</gene>
<dbReference type="SUPFAM" id="SSF54001">
    <property type="entry name" value="Cysteine proteinases"/>
    <property type="match status" value="1"/>
</dbReference>
<dbReference type="PANTHER" id="PTHR37806:SF1">
    <property type="entry name" value="PEPTIDASE C39-LIKE DOMAIN-CONTAINING PROTEIN"/>
    <property type="match status" value="1"/>
</dbReference>
<dbReference type="Pfam" id="PF13529">
    <property type="entry name" value="Peptidase_C39_2"/>
    <property type="match status" value="1"/>
</dbReference>
<sequence length="222" mass="25482">MPKHLYKRVAVVLILITTLFLWFFTGPTRSEAGIWFFHKTTPQKIVKKKTPKKIVKKKTPKKTMLDITPISQFPELPTGCEITAVAMLLDYRSVDMSKTEVADSIPYVNDGDMEVGFWGNPYDDTGYTMYPPAWTGFFYQYLGSFTDLSDEPISTLKATLKQKKPIVAWINYHKQPAHSVLLIGYGQNSFTFNDPYTGKRKKISFDKFWKIAAPQGHRAMTY</sequence>
<reference evidence="2 3" key="1">
    <citation type="submission" date="2021-05" db="EMBL/GenBank/DDBJ databases">
        <title>Complete Genome Sequence of Latilactobacillus sp. Strain WDN19, a High D-Aspartate-producing Lactic Acid Bacterium Isolated from a Japanese Pickle.</title>
        <authorList>
            <person name="Kajitani K."/>
            <person name="Takahashi S."/>
        </authorList>
    </citation>
    <scope>NUCLEOTIDE SEQUENCE [LARGE SCALE GENOMIC DNA]</scope>
    <source>
        <strain evidence="2 3">WDN19</strain>
    </source>
</reference>
<dbReference type="Gene3D" id="3.90.70.10">
    <property type="entry name" value="Cysteine proteinases"/>
    <property type="match status" value="1"/>
</dbReference>
<dbReference type="EMBL" id="AP024685">
    <property type="protein sequence ID" value="BCX29463.1"/>
    <property type="molecule type" value="Genomic_DNA"/>
</dbReference>
<dbReference type="InterPro" id="IPR038765">
    <property type="entry name" value="Papain-like_cys_pep_sf"/>
</dbReference>
<dbReference type="Proteomes" id="UP000825100">
    <property type="component" value="Chromosome"/>
</dbReference>
<evidence type="ECO:0000259" key="1">
    <source>
        <dbReference type="Pfam" id="PF13529"/>
    </source>
</evidence>
<proteinExistence type="predicted"/>
<name>A0ABM7QRD7_LATCU</name>